<protein>
    <submittedName>
        <fullName evidence="1">Uncharacterized protein</fullName>
    </submittedName>
</protein>
<dbReference type="RefSeq" id="WP_158104128.1">
    <property type="nucleotide sequence ID" value="NZ_FNUJ01000019.1"/>
</dbReference>
<evidence type="ECO:0000313" key="2">
    <source>
        <dbReference type="Proteomes" id="UP000198878"/>
    </source>
</evidence>
<proteinExistence type="predicted"/>
<name>A0A1H5RIN4_9PSEU</name>
<reference evidence="2" key="1">
    <citation type="submission" date="2016-10" db="EMBL/GenBank/DDBJ databases">
        <authorList>
            <person name="Varghese N."/>
            <person name="Submissions S."/>
        </authorList>
    </citation>
    <scope>NUCLEOTIDE SEQUENCE [LARGE SCALE GENOMIC DNA]</scope>
    <source>
        <strain evidence="2">DSM 44654</strain>
    </source>
</reference>
<dbReference type="Proteomes" id="UP000198878">
    <property type="component" value="Unassembled WGS sequence"/>
</dbReference>
<keyword evidence="2" id="KW-1185">Reference proteome</keyword>
<accession>A0A1H5RIN4</accession>
<gene>
    <name evidence="1" type="ORF">SAMN05421837_11940</name>
</gene>
<dbReference type="STRING" id="218821.SAMN05421837_11940"/>
<sequence length="53" mass="5978">MADDRESPAPESRPDEDELALRDLHERIVAHQRAIAEHLNRDRPAGPPPASDR</sequence>
<dbReference type="AlphaFoldDB" id="A0A1H5RIN4"/>
<dbReference type="EMBL" id="FNUJ01000019">
    <property type="protein sequence ID" value="SEF38206.1"/>
    <property type="molecule type" value="Genomic_DNA"/>
</dbReference>
<organism evidence="1 2">
    <name type="scientific">Amycolatopsis pretoriensis</name>
    <dbReference type="NCBI Taxonomy" id="218821"/>
    <lineage>
        <taxon>Bacteria</taxon>
        <taxon>Bacillati</taxon>
        <taxon>Actinomycetota</taxon>
        <taxon>Actinomycetes</taxon>
        <taxon>Pseudonocardiales</taxon>
        <taxon>Pseudonocardiaceae</taxon>
        <taxon>Amycolatopsis</taxon>
    </lineage>
</organism>
<evidence type="ECO:0000313" key="1">
    <source>
        <dbReference type="EMBL" id="SEF38206.1"/>
    </source>
</evidence>